<dbReference type="Gene3D" id="3.40.50.150">
    <property type="entry name" value="Vaccinia Virus protein VP39"/>
    <property type="match status" value="1"/>
</dbReference>
<feature type="region of interest" description="Disordered" evidence="1">
    <location>
        <begin position="256"/>
        <end position="276"/>
    </location>
</feature>
<reference evidence="3" key="1">
    <citation type="journal article" date="2015" name="Chem. Biol.">
        <title>Structure, bioactivity, and resistance mechanism of streptomonomicin, an unusual lasso Peptide from an understudied halophilic actinomycete.</title>
        <authorList>
            <person name="Metelev M."/>
            <person name="Tietz J.I."/>
            <person name="Melby J.O."/>
            <person name="Blair P.M."/>
            <person name="Zhu L."/>
            <person name="Livnat I."/>
            <person name="Severinov K."/>
            <person name="Mitchell D.A."/>
        </authorList>
    </citation>
    <scope>NUCLEOTIDE SEQUENCE [LARGE SCALE GENOMIC DNA]</scope>
    <source>
        <strain evidence="3">YIM 90003</strain>
    </source>
</reference>
<keyword evidence="3" id="KW-1185">Reference proteome</keyword>
<dbReference type="InterPro" id="IPR006764">
    <property type="entry name" value="SAM_dep_MeTrfase_SAV2177_type"/>
</dbReference>
<accession>A0A0C2FEK7</accession>
<protein>
    <recommendedName>
        <fullName evidence="4">Methyltransferase</fullName>
    </recommendedName>
</protein>
<dbReference type="InterPro" id="IPR029063">
    <property type="entry name" value="SAM-dependent_MTases_sf"/>
</dbReference>
<dbReference type="STRING" id="183763.LP52_18090"/>
<dbReference type="Pfam" id="PF04672">
    <property type="entry name" value="Methyltransf_19"/>
    <property type="match status" value="1"/>
</dbReference>
<dbReference type="SUPFAM" id="SSF53335">
    <property type="entry name" value="S-adenosyl-L-methionine-dependent methyltransferases"/>
    <property type="match status" value="1"/>
</dbReference>
<dbReference type="OrthoDB" id="4073278at2"/>
<comment type="caution">
    <text evidence="2">The sequence shown here is derived from an EMBL/GenBank/DDBJ whole genome shotgun (WGS) entry which is preliminary data.</text>
</comment>
<dbReference type="PIRSF" id="PIRSF017393">
    <property type="entry name" value="MTase_SAV2177"/>
    <property type="match status" value="1"/>
</dbReference>
<proteinExistence type="predicted"/>
<dbReference type="AlphaFoldDB" id="A0A0C2FEK7"/>
<evidence type="ECO:0000313" key="2">
    <source>
        <dbReference type="EMBL" id="KIH97619.1"/>
    </source>
</evidence>
<dbReference type="EMBL" id="JROO01000034">
    <property type="protein sequence ID" value="KIH97619.1"/>
    <property type="molecule type" value="Genomic_DNA"/>
</dbReference>
<organism evidence="2 3">
    <name type="scientific">Streptomonospora alba</name>
    <dbReference type="NCBI Taxonomy" id="183763"/>
    <lineage>
        <taxon>Bacteria</taxon>
        <taxon>Bacillati</taxon>
        <taxon>Actinomycetota</taxon>
        <taxon>Actinomycetes</taxon>
        <taxon>Streptosporangiales</taxon>
        <taxon>Nocardiopsidaceae</taxon>
        <taxon>Streptomonospora</taxon>
    </lineage>
</organism>
<name>A0A0C2FEK7_9ACTN</name>
<dbReference type="RefSeq" id="WP_040275219.1">
    <property type="nucleotide sequence ID" value="NZ_JROO01000034.1"/>
</dbReference>
<evidence type="ECO:0008006" key="4">
    <source>
        <dbReference type="Google" id="ProtNLM"/>
    </source>
</evidence>
<evidence type="ECO:0000256" key="1">
    <source>
        <dbReference type="SAM" id="MobiDB-lite"/>
    </source>
</evidence>
<sequence>MSDHAPTGVDPYTPSAARLYDFYLGGKDNYAADRDAGTQLLQRIPELRSTAHANRYFLRRVVRHLATEAGVRQFLDIGSGLPTQDNVHQVAQRHNPGARVVYVDNDPIVLAHAHALLADDPSTTAVANADLRDPAGIIAHPESQRMIDFTQPVAVLMIAVLHFLTDDDAPNDVVAALREELCPGSYIAISHLENETSPERAAFMEQVYARSSATLQGRSHAEIHRLFTGLKLVEPGVVPISEWRRDPTEPYWPPEQAWGDGGLARVTSLPPTPIRG</sequence>
<evidence type="ECO:0000313" key="3">
    <source>
        <dbReference type="Proteomes" id="UP000031675"/>
    </source>
</evidence>
<gene>
    <name evidence="2" type="ORF">LP52_18090</name>
</gene>
<dbReference type="Proteomes" id="UP000031675">
    <property type="component" value="Unassembled WGS sequence"/>
</dbReference>